<evidence type="ECO:0000256" key="3">
    <source>
        <dbReference type="ARBA" id="ARBA00009188"/>
    </source>
</evidence>
<sequence length="127" mass="14725">MGFFSGFFSGFALTTSIVYISLQIHRSNRIAQRDAIREQVELINWLSSSSGAYDRRFLPKPPRQMAGEQEAGRIRWPSQPSIKDVLKHRWNDEVEALAKKAFESRWEDGRDIALEGWKAAMRLVKRE</sequence>
<keyword evidence="13" id="KW-1185">Reference proteome</keyword>
<organism evidence="12 13">
    <name type="scientific">Monascus purpureus</name>
    <name type="common">Red mold</name>
    <name type="synonym">Monascus anka</name>
    <dbReference type="NCBI Taxonomy" id="5098"/>
    <lineage>
        <taxon>Eukaryota</taxon>
        <taxon>Fungi</taxon>
        <taxon>Dikarya</taxon>
        <taxon>Ascomycota</taxon>
        <taxon>Pezizomycotina</taxon>
        <taxon>Eurotiomycetes</taxon>
        <taxon>Eurotiomycetidae</taxon>
        <taxon>Eurotiales</taxon>
        <taxon>Aspergillaceae</taxon>
        <taxon>Monascus</taxon>
    </lineage>
</organism>
<protein>
    <recommendedName>
        <fullName evidence="4 11">MICOS complex subunit MIC12</fullName>
    </recommendedName>
    <alternativeName>
        <fullName evidence="10 11">Altered inheritance of mitochondria protein 5, mitochondrial</fullName>
    </alternativeName>
    <alternativeName>
        <fullName evidence="9 11">Found in mitochondrial proteome protein 51</fullName>
    </alternativeName>
</protein>
<evidence type="ECO:0000256" key="8">
    <source>
        <dbReference type="ARBA" id="ARBA00023136"/>
    </source>
</evidence>
<comment type="function">
    <text evidence="1 11">Component of the MICOS complex, a large protein complex of the mitochondrial inner membrane that plays crucial roles in the maintenance of crista junctions, inner membrane architecture, and formation of contact sites to the outer membrane.</text>
</comment>
<keyword evidence="6" id="KW-1133">Transmembrane helix</keyword>
<dbReference type="InterPro" id="IPR031463">
    <property type="entry name" value="Mic12"/>
</dbReference>
<dbReference type="OrthoDB" id="4037694at2759"/>
<dbReference type="GO" id="GO:0061617">
    <property type="term" value="C:MICOS complex"/>
    <property type="evidence" value="ECO:0007669"/>
    <property type="project" value="UniProtKB-UniRule"/>
</dbReference>
<evidence type="ECO:0000256" key="10">
    <source>
        <dbReference type="ARBA" id="ARBA00032985"/>
    </source>
</evidence>
<dbReference type="GO" id="GO:0044284">
    <property type="term" value="C:mitochondrial crista junction"/>
    <property type="evidence" value="ECO:0007669"/>
    <property type="project" value="InterPro"/>
</dbReference>
<evidence type="ECO:0000256" key="11">
    <source>
        <dbReference type="RuleBase" id="RU363010"/>
    </source>
</evidence>
<comment type="similarity">
    <text evidence="3 11">Belongs to the MICOS complex subunit Mic12 family.</text>
</comment>
<proteinExistence type="inferred from homology"/>
<accession>A0A507QX61</accession>
<keyword evidence="5" id="KW-0812">Transmembrane</keyword>
<keyword evidence="11" id="KW-0999">Mitochondrion inner membrane</keyword>
<comment type="subcellular location">
    <subcellularLocation>
        <location evidence="2">Membrane</location>
    </subcellularLocation>
    <subcellularLocation>
        <location evidence="11">Mitochondrion inner membrane</location>
        <topology evidence="11">Single-pass membrane protein</topology>
    </subcellularLocation>
</comment>
<evidence type="ECO:0000313" key="12">
    <source>
        <dbReference type="EMBL" id="TQB72374.1"/>
    </source>
</evidence>
<evidence type="ECO:0000256" key="5">
    <source>
        <dbReference type="ARBA" id="ARBA00022692"/>
    </source>
</evidence>
<dbReference type="Proteomes" id="UP000319663">
    <property type="component" value="Unassembled WGS sequence"/>
</dbReference>
<comment type="caution">
    <text evidence="12">The sequence shown here is derived from an EMBL/GenBank/DDBJ whole genome shotgun (WGS) entry which is preliminary data.</text>
</comment>
<gene>
    <name evidence="12" type="ORF">MPDQ_006860</name>
</gene>
<evidence type="ECO:0000256" key="6">
    <source>
        <dbReference type="ARBA" id="ARBA00022989"/>
    </source>
</evidence>
<comment type="subunit">
    <text evidence="11">Component of the mitochondrial contact site and cristae organizing system (MICOS) complex.</text>
</comment>
<reference evidence="12 13" key="1">
    <citation type="submission" date="2019-06" db="EMBL/GenBank/DDBJ databases">
        <title>Wine fermentation using esterase from Monascus purpureus.</title>
        <authorList>
            <person name="Geng C."/>
            <person name="Zhang Y."/>
        </authorList>
    </citation>
    <scope>NUCLEOTIDE SEQUENCE [LARGE SCALE GENOMIC DNA]</scope>
    <source>
        <strain evidence="12">HQ1</strain>
    </source>
</reference>
<evidence type="ECO:0000256" key="2">
    <source>
        <dbReference type="ARBA" id="ARBA00004370"/>
    </source>
</evidence>
<evidence type="ECO:0000256" key="9">
    <source>
        <dbReference type="ARBA" id="ARBA00032159"/>
    </source>
</evidence>
<dbReference type="GO" id="GO:0042407">
    <property type="term" value="P:cristae formation"/>
    <property type="evidence" value="ECO:0007669"/>
    <property type="project" value="InterPro"/>
</dbReference>
<evidence type="ECO:0000256" key="1">
    <source>
        <dbReference type="ARBA" id="ARBA00002689"/>
    </source>
</evidence>
<name>A0A507QX61_MONPU</name>
<dbReference type="Pfam" id="PF17050">
    <property type="entry name" value="AIM5"/>
    <property type="match status" value="1"/>
</dbReference>
<keyword evidence="7 11" id="KW-0496">Mitochondrion</keyword>
<dbReference type="EMBL" id="VIFY01000065">
    <property type="protein sequence ID" value="TQB72374.1"/>
    <property type="molecule type" value="Genomic_DNA"/>
</dbReference>
<evidence type="ECO:0000256" key="7">
    <source>
        <dbReference type="ARBA" id="ARBA00023128"/>
    </source>
</evidence>
<evidence type="ECO:0000313" key="13">
    <source>
        <dbReference type="Proteomes" id="UP000319663"/>
    </source>
</evidence>
<dbReference type="AlphaFoldDB" id="A0A507QX61"/>
<evidence type="ECO:0000256" key="4">
    <source>
        <dbReference type="ARBA" id="ARBA00018170"/>
    </source>
</evidence>
<keyword evidence="8" id="KW-0472">Membrane</keyword>